<dbReference type="InterPro" id="IPR001841">
    <property type="entry name" value="Znf_RING"/>
</dbReference>
<dbReference type="InterPro" id="IPR002464">
    <property type="entry name" value="DNA/RNA_helicase_DEAH_CS"/>
</dbReference>
<dbReference type="EMBL" id="JALLAZ020000346">
    <property type="protein sequence ID" value="KAL3797476.1"/>
    <property type="molecule type" value="Genomic_DNA"/>
</dbReference>
<keyword evidence="1" id="KW-0479">Metal-binding</keyword>
<evidence type="ECO:0000259" key="11">
    <source>
        <dbReference type="PROSITE" id="PS50089"/>
    </source>
</evidence>
<dbReference type="SMART" id="SM00487">
    <property type="entry name" value="DEXDc"/>
    <property type="match status" value="1"/>
</dbReference>
<keyword evidence="5" id="KW-0067">ATP-binding</keyword>
<keyword evidence="7" id="KW-0411">Iron-sulfur</keyword>
<feature type="region of interest" description="Disordered" evidence="10">
    <location>
        <begin position="213"/>
        <end position="275"/>
    </location>
</feature>
<evidence type="ECO:0000313" key="14">
    <source>
        <dbReference type="EMBL" id="KAL3797476.1"/>
    </source>
</evidence>
<feature type="compositionally biased region" description="Gly residues" evidence="10">
    <location>
        <begin position="71"/>
        <end position="80"/>
    </location>
</feature>
<evidence type="ECO:0000256" key="8">
    <source>
        <dbReference type="ARBA" id="ARBA00023235"/>
    </source>
</evidence>
<dbReference type="GO" id="GO:0016787">
    <property type="term" value="F:hydrolase activity"/>
    <property type="evidence" value="ECO:0007669"/>
    <property type="project" value="UniProtKB-KW"/>
</dbReference>
<gene>
    <name evidence="14" type="ORF">ACHAW5_001809</name>
</gene>
<sequence length="1658" mass="181393">MLKSSRQGDGRSPTIASANDETVDPVVDDDPALDSPSKRPRVSGAIDVSSSSSSSSSSLSGGVVVVDVDVEGGGSGGGGESDSDVEILTPGRFPRRAEQPRTHYAGGGGDADYDNDDEDEVVVTSSNATNPNVDYPHSRHRCGVHPFVVVVAGEENVDRRLDGSGGGNNNNNNNAAFCPRCYCYVCDAPASTCVAWADDHCHAHDGDERYARRRETTLNDRRGSARTTTNATTNDTTTNTVMIGRGTLVGGNLKENAPPLPSPPPPPPPPRHQRIEGDVPTLSLYNNFFVEGVKIGWPFPEVMKPQRQMAIHLVKALKNRRHVVLESPTGTGKSAAILCSVLAWQRHHLRTETMKGQRRGGDDDDATWRGRNGGEAGRDDEGGVAEVRRVKIIYCSRTHSQVAQMVASLKSTPYRPRMAILGSRERLCIHRSIKPRGQGADAIIGVNVNNECRLRVRNTEKSRKHQLANPGSNQNGPYNDDDPPESMPGDGDLGGEQDVGTDVWPPSGEGEENQGYIRKSRTCPHYRQLTTSRVANLAHSMFVPNSKVDCCSVGGKQSKYGAHDIEDLVNFGVDPYTQRDIALYRGEATESFGLSLRGEVGRNGGSFVREVKRDTPADINGSIKIGDKIIRVNGTNVSSSNPATVVELIKQVKSDPLLLDVSRGGSGTLSSLDDGYSSRSACPYYLSQILAKDADIVFAPYNYVLDPSIRKALGIDLDNSVVILDEAHNVESTLREAGSGKWGEFELCELIVMLNNYAITERSTGNMIDVGGDADILSKESETAYLCDVAHTLLMFVEKVVDKLRIDRTCFQNNPGKKGAANALIEWERFHTQDDNEFEVTFYGPTGKGANGQCVGCLPFFDSLGITKSDLGAIYTFVGAFEKFVRGRDSNDGSTERDRISNLVDLLMDLVLKLNAAIQTPEHYYAAVLATANGNLEYAKNGDDGESESGGRMPKRKPRALPLIPPRTSAHPDRLANPCTNPFCRARCTDALNPVRHGEFCNGKIPRWQAHLHLDLLTPGPLMQELSNECRTIVLASGSLSPIPSLCAELNLFPADSPLSPVRPSEPDSTNSLPKVQKRLQNHPCPLEAGHVVDLEKQLFAVSIGHFPDGSELRVAQKNYMHPEFLHKLGECLVRIVEGIVEGGVLVFLPSYSLLRKCERLWNPNSFHQNRRAWWQNEESDAGPSVFDRLKAKKHNVIVEPSGDQDAFEEKRQEYMETVRTKGGCVLLAVFRGKMSEGISFNDNNARGVVCVGVPLPSAFSLPIKVKMDYNEEQRKLRNRTDLLPGREWYNQQAYRAVAQALGRCIRHAADYGAIFLLDIRYCDDGSPNNGIPQAHENLPKWMRHTVKNMSKHATGGNSMFNYASSSNTIWGGWPGLKTELHRFFRNAKPHANGVLKKQREKIAAASNSNVVHTFNVRTNKWSEENPNVPPTIPANSPLQSNGSYTSMDTTPNQMGRTTSMEAKTYSSNVINLNVSGGKSSRPSKSASIKKGTLQEMFKKQQDESGGSQNVSTSSSSKSKKIQNVPNTLRTMFEKQQAAATAASPTPAIGENMDVDEDEAAREQAPCYQPTAPQTNAPSVAAGTSQLQLAGTVDPARQEAEEDEYLCVVCEESKKQVILLPCKHMCLCKNCAAVCLFKTLNECPMCRAKIEDSMEVFW</sequence>
<dbReference type="Gene3D" id="3.40.50.300">
    <property type="entry name" value="P-loop containing nucleotide triphosphate hydrolases"/>
    <property type="match status" value="2"/>
</dbReference>
<feature type="domain" description="RING-type" evidence="11">
    <location>
        <begin position="1607"/>
        <end position="1647"/>
    </location>
</feature>
<dbReference type="SUPFAM" id="SSF50156">
    <property type="entry name" value="PDZ domain-like"/>
    <property type="match status" value="1"/>
</dbReference>
<keyword evidence="9" id="KW-0863">Zinc-finger</keyword>
<dbReference type="SMART" id="SM00491">
    <property type="entry name" value="HELICc2"/>
    <property type="match status" value="1"/>
</dbReference>
<dbReference type="Pfam" id="PF06733">
    <property type="entry name" value="DEAD_2"/>
    <property type="match status" value="2"/>
</dbReference>
<evidence type="ECO:0000256" key="9">
    <source>
        <dbReference type="PROSITE-ProRule" id="PRU00175"/>
    </source>
</evidence>
<feature type="region of interest" description="Disordered" evidence="10">
    <location>
        <begin position="938"/>
        <end position="972"/>
    </location>
</feature>
<evidence type="ECO:0008006" key="16">
    <source>
        <dbReference type="Google" id="ProtNLM"/>
    </source>
</evidence>
<feature type="domain" description="Helicase ATP-binding" evidence="13">
    <location>
        <begin position="292"/>
        <end position="790"/>
    </location>
</feature>
<evidence type="ECO:0000259" key="13">
    <source>
        <dbReference type="PROSITE" id="PS51193"/>
    </source>
</evidence>
<dbReference type="GO" id="GO:0051536">
    <property type="term" value="F:iron-sulfur cluster binding"/>
    <property type="evidence" value="ECO:0007669"/>
    <property type="project" value="UniProtKB-KW"/>
</dbReference>
<dbReference type="InterPro" id="IPR045028">
    <property type="entry name" value="DinG/Rad3-like"/>
</dbReference>
<evidence type="ECO:0000256" key="7">
    <source>
        <dbReference type="ARBA" id="ARBA00023014"/>
    </source>
</evidence>
<evidence type="ECO:0000256" key="5">
    <source>
        <dbReference type="ARBA" id="ARBA00022840"/>
    </source>
</evidence>
<dbReference type="Proteomes" id="UP001530315">
    <property type="component" value="Unassembled WGS sequence"/>
</dbReference>
<dbReference type="PROSITE" id="PS00690">
    <property type="entry name" value="DEAH_ATP_HELICASE"/>
    <property type="match status" value="1"/>
</dbReference>
<organism evidence="14 15">
    <name type="scientific">Stephanodiscus triporus</name>
    <dbReference type="NCBI Taxonomy" id="2934178"/>
    <lineage>
        <taxon>Eukaryota</taxon>
        <taxon>Sar</taxon>
        <taxon>Stramenopiles</taxon>
        <taxon>Ochrophyta</taxon>
        <taxon>Bacillariophyta</taxon>
        <taxon>Coscinodiscophyceae</taxon>
        <taxon>Thalassiosirophycidae</taxon>
        <taxon>Stephanodiscales</taxon>
        <taxon>Stephanodiscaceae</taxon>
        <taxon>Stephanodiscus</taxon>
    </lineage>
</organism>
<feature type="compositionally biased region" description="Low complexity" evidence="10">
    <location>
        <begin position="47"/>
        <end position="67"/>
    </location>
</feature>
<dbReference type="Gene3D" id="3.30.40.10">
    <property type="entry name" value="Zinc/RING finger domain, C3HC4 (zinc finger)"/>
    <property type="match status" value="1"/>
</dbReference>
<keyword evidence="8" id="KW-0413">Isomerase</keyword>
<feature type="region of interest" description="Disordered" evidence="10">
    <location>
        <begin position="1"/>
        <end position="115"/>
    </location>
</feature>
<keyword evidence="6" id="KW-0408">Iron</keyword>
<dbReference type="SMART" id="SM00488">
    <property type="entry name" value="DEXDc2"/>
    <property type="match status" value="1"/>
</dbReference>
<dbReference type="Pfam" id="PF13920">
    <property type="entry name" value="zf-C3HC4_3"/>
    <property type="match status" value="1"/>
</dbReference>
<dbReference type="InterPro" id="IPR014001">
    <property type="entry name" value="Helicase_ATP-bd"/>
</dbReference>
<evidence type="ECO:0000256" key="4">
    <source>
        <dbReference type="ARBA" id="ARBA00022806"/>
    </source>
</evidence>
<comment type="caution">
    <text evidence="14">The sequence shown here is derived from an EMBL/GenBank/DDBJ whole genome shotgun (WGS) entry which is preliminary data.</text>
</comment>
<evidence type="ECO:0000256" key="6">
    <source>
        <dbReference type="ARBA" id="ARBA00023004"/>
    </source>
</evidence>
<name>A0ABD3QCL3_9STRA</name>
<dbReference type="InterPro" id="IPR013083">
    <property type="entry name" value="Znf_RING/FYVE/PHD"/>
</dbReference>
<dbReference type="PROSITE" id="PS51193">
    <property type="entry name" value="HELICASE_ATP_BIND_2"/>
    <property type="match status" value="1"/>
</dbReference>
<dbReference type="PANTHER" id="PTHR11472">
    <property type="entry name" value="DNA REPAIR DEAD HELICASE RAD3/XP-D SUBFAMILY MEMBER"/>
    <property type="match status" value="1"/>
</dbReference>
<feature type="compositionally biased region" description="Basic and acidic residues" evidence="10">
    <location>
        <begin position="213"/>
        <end position="223"/>
    </location>
</feature>
<feature type="compositionally biased region" description="Low complexity" evidence="10">
    <location>
        <begin position="227"/>
        <end position="240"/>
    </location>
</feature>
<dbReference type="PANTHER" id="PTHR11472:SF47">
    <property type="entry name" value="FANCONI ANEMIA GROUP J PROTEIN"/>
    <property type="match status" value="1"/>
</dbReference>
<feature type="compositionally biased region" description="Pro residues" evidence="10">
    <location>
        <begin position="258"/>
        <end position="270"/>
    </location>
</feature>
<keyword evidence="3" id="KW-0378">Hydrolase</keyword>
<dbReference type="PROSITE" id="PS50089">
    <property type="entry name" value="ZF_RING_2"/>
    <property type="match status" value="1"/>
</dbReference>
<feature type="region of interest" description="Disordered" evidence="10">
    <location>
        <begin position="1422"/>
        <end position="1456"/>
    </location>
</feature>
<reference evidence="14 15" key="1">
    <citation type="submission" date="2024-10" db="EMBL/GenBank/DDBJ databases">
        <title>Updated reference genomes for cyclostephanoid diatoms.</title>
        <authorList>
            <person name="Roberts W.R."/>
            <person name="Alverson A.J."/>
        </authorList>
    </citation>
    <scope>NUCLEOTIDE SEQUENCE [LARGE SCALE GENOMIC DNA]</scope>
    <source>
        <strain evidence="14 15">AJA276-08</strain>
    </source>
</reference>
<keyword evidence="2" id="KW-0547">Nucleotide-binding</keyword>
<protein>
    <recommendedName>
        <fullName evidence="16">DNA helicase</fullName>
    </recommendedName>
</protein>
<evidence type="ECO:0000259" key="12">
    <source>
        <dbReference type="PROSITE" id="PS50106"/>
    </source>
</evidence>
<dbReference type="InterPro" id="IPR036034">
    <property type="entry name" value="PDZ_sf"/>
</dbReference>
<evidence type="ECO:0000256" key="1">
    <source>
        <dbReference type="ARBA" id="ARBA00022723"/>
    </source>
</evidence>
<dbReference type="Gene3D" id="2.30.42.10">
    <property type="match status" value="1"/>
</dbReference>
<dbReference type="InterPro" id="IPR027417">
    <property type="entry name" value="P-loop_NTPase"/>
</dbReference>
<evidence type="ECO:0000313" key="15">
    <source>
        <dbReference type="Proteomes" id="UP001530315"/>
    </source>
</evidence>
<feature type="region of interest" description="Disordered" evidence="10">
    <location>
        <begin position="458"/>
        <end position="519"/>
    </location>
</feature>
<dbReference type="InterPro" id="IPR010614">
    <property type="entry name" value="RAD3-like_helicase_DEAD"/>
</dbReference>
<dbReference type="GO" id="GO:0004386">
    <property type="term" value="F:helicase activity"/>
    <property type="evidence" value="ECO:0007669"/>
    <property type="project" value="UniProtKB-KW"/>
</dbReference>
<accession>A0ABD3QCL3</accession>
<proteinExistence type="predicted"/>
<dbReference type="Pfam" id="PF13307">
    <property type="entry name" value="Helicase_C_2"/>
    <property type="match status" value="1"/>
</dbReference>
<evidence type="ECO:0000256" key="10">
    <source>
        <dbReference type="SAM" id="MobiDB-lite"/>
    </source>
</evidence>
<keyword evidence="15" id="KW-1185">Reference proteome</keyword>
<dbReference type="PROSITE" id="PS50106">
    <property type="entry name" value="PDZ"/>
    <property type="match status" value="1"/>
</dbReference>
<evidence type="ECO:0000256" key="3">
    <source>
        <dbReference type="ARBA" id="ARBA00022801"/>
    </source>
</evidence>
<dbReference type="Pfam" id="PF00595">
    <property type="entry name" value="PDZ"/>
    <property type="match status" value="1"/>
</dbReference>
<keyword evidence="9" id="KW-0862">Zinc</keyword>
<dbReference type="CDD" id="cd00136">
    <property type="entry name" value="PDZ_canonical"/>
    <property type="match status" value="1"/>
</dbReference>
<keyword evidence="4" id="KW-0347">Helicase</keyword>
<dbReference type="InterPro" id="IPR014013">
    <property type="entry name" value="Helic_SF1/SF2_ATP-bd_DinG/Rad3"/>
</dbReference>
<feature type="compositionally biased region" description="Acidic residues" evidence="10">
    <location>
        <begin position="21"/>
        <end position="32"/>
    </location>
</feature>
<dbReference type="SMART" id="SM00228">
    <property type="entry name" value="PDZ"/>
    <property type="match status" value="1"/>
</dbReference>
<feature type="region of interest" description="Disordered" evidence="10">
    <location>
        <begin position="353"/>
        <end position="382"/>
    </location>
</feature>
<evidence type="ECO:0000256" key="2">
    <source>
        <dbReference type="ARBA" id="ARBA00022741"/>
    </source>
</evidence>
<dbReference type="InterPro" id="IPR006554">
    <property type="entry name" value="Helicase-like_DEXD_c2"/>
</dbReference>
<dbReference type="InterPro" id="IPR001478">
    <property type="entry name" value="PDZ"/>
</dbReference>
<feature type="compositionally biased region" description="Polar residues" evidence="10">
    <location>
        <begin position="1434"/>
        <end position="1456"/>
    </location>
</feature>
<feature type="domain" description="PDZ" evidence="12">
    <location>
        <begin position="580"/>
        <end position="651"/>
    </location>
</feature>
<dbReference type="GO" id="GO:0005524">
    <property type="term" value="F:ATP binding"/>
    <property type="evidence" value="ECO:0007669"/>
    <property type="project" value="UniProtKB-KW"/>
</dbReference>
<dbReference type="SUPFAM" id="SSF57850">
    <property type="entry name" value="RING/U-box"/>
    <property type="match status" value="1"/>
</dbReference>
<feature type="region of interest" description="Disordered" evidence="10">
    <location>
        <begin position="1499"/>
        <end position="1524"/>
    </location>
</feature>
<feature type="region of interest" description="Disordered" evidence="10">
    <location>
        <begin position="1558"/>
        <end position="1579"/>
    </location>
</feature>
<dbReference type="InterPro" id="IPR006555">
    <property type="entry name" value="ATP-dep_Helicase_C"/>
</dbReference>
<dbReference type="SUPFAM" id="SSF52540">
    <property type="entry name" value="P-loop containing nucleoside triphosphate hydrolases"/>
    <property type="match status" value="1"/>
</dbReference>
<dbReference type="GO" id="GO:0008270">
    <property type="term" value="F:zinc ion binding"/>
    <property type="evidence" value="ECO:0007669"/>
    <property type="project" value="UniProtKB-KW"/>
</dbReference>